<gene>
    <name evidence="1" type="ORF">NOCA260019</name>
</gene>
<proteinExistence type="predicted"/>
<protein>
    <recommendedName>
        <fullName evidence="2">Lipoprotein</fullName>
    </recommendedName>
</protein>
<name>A0A2P2CBQ8_9ZZZZ</name>
<dbReference type="EMBL" id="CZKA01000056">
    <property type="protein sequence ID" value="CUR59401.1"/>
    <property type="molecule type" value="Genomic_DNA"/>
</dbReference>
<evidence type="ECO:0000313" key="1">
    <source>
        <dbReference type="EMBL" id="CUR59401.1"/>
    </source>
</evidence>
<reference evidence="1" key="1">
    <citation type="submission" date="2015-08" db="EMBL/GenBank/DDBJ databases">
        <authorList>
            <person name="Babu N.S."/>
            <person name="Beckwith C.J."/>
            <person name="Beseler K.G."/>
            <person name="Brison A."/>
            <person name="Carone J.V."/>
            <person name="Caskin T.P."/>
            <person name="Diamond M."/>
            <person name="Durham M.E."/>
            <person name="Foxe J.M."/>
            <person name="Go M."/>
            <person name="Henderson B.A."/>
            <person name="Jones I.B."/>
            <person name="McGettigan J.A."/>
            <person name="Micheletti S.J."/>
            <person name="Nasrallah M.E."/>
            <person name="Ortiz D."/>
            <person name="Piller C.R."/>
            <person name="Privatt S.R."/>
            <person name="Schneider S.L."/>
            <person name="Sharp S."/>
            <person name="Smith T.C."/>
            <person name="Stanton J.D."/>
            <person name="Ullery H.E."/>
            <person name="Wilson R.J."/>
            <person name="Serrano M.G."/>
            <person name="Buck G."/>
            <person name="Lee V."/>
            <person name="Wang Y."/>
            <person name="Carvalho R."/>
            <person name="Voegtly L."/>
            <person name="Shi R."/>
            <person name="Duckworth R."/>
            <person name="Johnson A."/>
            <person name="Loviza R."/>
            <person name="Walstead R."/>
            <person name="Shah Z."/>
            <person name="Kiflezghi M."/>
            <person name="Wade K."/>
            <person name="Ball S.L."/>
            <person name="Bradley K.W."/>
            <person name="Asai D.J."/>
            <person name="Bowman C.A."/>
            <person name="Russell D.A."/>
            <person name="Pope W.H."/>
            <person name="Jacobs-Sera D."/>
            <person name="Hendrix R.W."/>
            <person name="Hatfull G.F."/>
        </authorList>
    </citation>
    <scope>NUCLEOTIDE SEQUENCE</scope>
</reference>
<evidence type="ECO:0008006" key="2">
    <source>
        <dbReference type="Google" id="ProtNLM"/>
    </source>
</evidence>
<organism evidence="1">
    <name type="scientific">metagenome</name>
    <dbReference type="NCBI Taxonomy" id="256318"/>
    <lineage>
        <taxon>unclassified sequences</taxon>
        <taxon>metagenomes</taxon>
    </lineage>
</organism>
<dbReference type="PROSITE" id="PS51257">
    <property type="entry name" value="PROKAR_LIPOPROTEIN"/>
    <property type="match status" value="1"/>
</dbReference>
<accession>A0A2P2CBQ8</accession>
<dbReference type="AlphaFoldDB" id="A0A2P2CBQ8"/>
<sequence>MDVKLAVALLVLLLTGCSSTPPAPAPDEPGRTWLGMVPGDAIPFDGPGGELVLIYVDETYSMDHVNASALTWRLGGDDYTTDYFVADDDGTVWWYGRRGVWRAGRHGKEPRQVDIVDHRARFGDRVIILSDDSGPVELELRDGTYTR</sequence>